<dbReference type="InterPro" id="IPR020568">
    <property type="entry name" value="Ribosomal_Su5_D2-typ_SF"/>
</dbReference>
<keyword evidence="7 13" id="KW-0791">Threonine biosynthesis</keyword>
<protein>
    <recommendedName>
        <fullName evidence="4 13">Homoserine kinase</fullName>
        <shortName evidence="13">HK</shortName>
        <shortName evidence="13">HSK</shortName>
        <ecNumber evidence="3 13">2.7.1.39</ecNumber>
    </recommendedName>
</protein>
<evidence type="ECO:0000256" key="11">
    <source>
        <dbReference type="ARBA" id="ARBA00049375"/>
    </source>
</evidence>
<dbReference type="InterPro" id="IPR036554">
    <property type="entry name" value="GHMP_kinase_C_sf"/>
</dbReference>
<comment type="catalytic activity">
    <reaction evidence="11 13">
        <text>L-homoserine + ATP = O-phospho-L-homoserine + ADP + H(+)</text>
        <dbReference type="Rhea" id="RHEA:13985"/>
        <dbReference type="ChEBI" id="CHEBI:15378"/>
        <dbReference type="ChEBI" id="CHEBI:30616"/>
        <dbReference type="ChEBI" id="CHEBI:57476"/>
        <dbReference type="ChEBI" id="CHEBI:57590"/>
        <dbReference type="ChEBI" id="CHEBI:456216"/>
        <dbReference type="EC" id="2.7.1.39"/>
    </reaction>
</comment>
<evidence type="ECO:0000256" key="7">
    <source>
        <dbReference type="ARBA" id="ARBA00022697"/>
    </source>
</evidence>
<comment type="similarity">
    <text evidence="2 13">Belongs to the GHMP kinase family. Homoserine kinase subfamily.</text>
</comment>
<organism evidence="16 17">
    <name type="scientific">Candidatus Ornithomonoglobus intestinigallinarum</name>
    <dbReference type="NCBI Taxonomy" id="2840894"/>
    <lineage>
        <taxon>Bacteria</taxon>
        <taxon>Bacillati</taxon>
        <taxon>Bacillota</taxon>
        <taxon>Clostridia</taxon>
        <taxon>Candidatus Ornithomonoglobus</taxon>
    </lineage>
</organism>
<keyword evidence="6 13" id="KW-0808">Transferase</keyword>
<dbReference type="PRINTS" id="PR00958">
    <property type="entry name" value="HOMSERKINASE"/>
</dbReference>
<dbReference type="InterPro" id="IPR014721">
    <property type="entry name" value="Ribsml_uS5_D2-typ_fold_subgr"/>
</dbReference>
<dbReference type="PANTHER" id="PTHR20861:SF1">
    <property type="entry name" value="HOMOSERINE KINASE"/>
    <property type="match status" value="1"/>
</dbReference>
<evidence type="ECO:0000256" key="6">
    <source>
        <dbReference type="ARBA" id="ARBA00022679"/>
    </source>
</evidence>
<dbReference type="EC" id="2.7.1.39" evidence="3 13"/>
<comment type="subcellular location">
    <subcellularLocation>
        <location evidence="13">Cytoplasm</location>
    </subcellularLocation>
</comment>
<evidence type="ECO:0000313" key="17">
    <source>
        <dbReference type="Proteomes" id="UP000824165"/>
    </source>
</evidence>
<keyword evidence="13" id="KW-0963">Cytoplasm</keyword>
<dbReference type="Proteomes" id="UP000824165">
    <property type="component" value="Unassembled WGS sequence"/>
</dbReference>
<dbReference type="InterPro" id="IPR000870">
    <property type="entry name" value="Homoserine_kinase"/>
</dbReference>
<dbReference type="GO" id="GO:0005524">
    <property type="term" value="F:ATP binding"/>
    <property type="evidence" value="ECO:0007669"/>
    <property type="project" value="UniProtKB-UniRule"/>
</dbReference>
<keyword evidence="9 13" id="KW-0418">Kinase</keyword>
<dbReference type="InterPro" id="IPR006203">
    <property type="entry name" value="GHMP_knse_ATP-bd_CS"/>
</dbReference>
<dbReference type="SUPFAM" id="SSF55060">
    <property type="entry name" value="GHMP Kinase, C-terminal domain"/>
    <property type="match status" value="1"/>
</dbReference>
<dbReference type="PIRSF" id="PIRSF000676">
    <property type="entry name" value="Homoser_kin"/>
    <property type="match status" value="1"/>
</dbReference>
<evidence type="ECO:0000256" key="10">
    <source>
        <dbReference type="ARBA" id="ARBA00022840"/>
    </source>
</evidence>
<evidence type="ECO:0000256" key="12">
    <source>
        <dbReference type="ARBA" id="ARBA00049954"/>
    </source>
</evidence>
<keyword evidence="8 13" id="KW-0547">Nucleotide-binding</keyword>
<dbReference type="EMBL" id="DVLU01000083">
    <property type="protein sequence ID" value="HIT85864.1"/>
    <property type="molecule type" value="Genomic_DNA"/>
</dbReference>
<evidence type="ECO:0000259" key="14">
    <source>
        <dbReference type="Pfam" id="PF00288"/>
    </source>
</evidence>
<evidence type="ECO:0000313" key="16">
    <source>
        <dbReference type="EMBL" id="HIT85864.1"/>
    </source>
</evidence>
<feature type="domain" description="GHMP kinase C-terminal" evidence="15">
    <location>
        <begin position="201"/>
        <end position="271"/>
    </location>
</feature>
<dbReference type="Pfam" id="PF08544">
    <property type="entry name" value="GHMP_kinases_C"/>
    <property type="match status" value="1"/>
</dbReference>
<keyword evidence="5 13" id="KW-0028">Amino-acid biosynthesis</keyword>
<dbReference type="HAMAP" id="MF_00384">
    <property type="entry name" value="Homoser_kinase"/>
    <property type="match status" value="1"/>
</dbReference>
<evidence type="ECO:0000256" key="4">
    <source>
        <dbReference type="ARBA" id="ARBA00017858"/>
    </source>
</evidence>
<feature type="binding site" evidence="13">
    <location>
        <begin position="85"/>
        <end position="95"/>
    </location>
    <ligand>
        <name>ATP</name>
        <dbReference type="ChEBI" id="CHEBI:30616"/>
    </ligand>
</feature>
<dbReference type="NCBIfam" id="TIGR00191">
    <property type="entry name" value="thrB"/>
    <property type="match status" value="1"/>
</dbReference>
<comment type="caution">
    <text evidence="16">The sequence shown here is derived from an EMBL/GenBank/DDBJ whole genome shotgun (WGS) entry which is preliminary data.</text>
</comment>
<dbReference type="InterPro" id="IPR013750">
    <property type="entry name" value="GHMP_kinase_C_dom"/>
</dbReference>
<evidence type="ECO:0000256" key="2">
    <source>
        <dbReference type="ARBA" id="ARBA00007370"/>
    </source>
</evidence>
<evidence type="ECO:0000256" key="5">
    <source>
        <dbReference type="ARBA" id="ARBA00022605"/>
    </source>
</evidence>
<dbReference type="InterPro" id="IPR006204">
    <property type="entry name" value="GHMP_kinase_N_dom"/>
</dbReference>
<dbReference type="PANTHER" id="PTHR20861">
    <property type="entry name" value="HOMOSERINE/4-DIPHOSPHOCYTIDYL-2-C-METHYL-D-ERYTHRITOL KINASE"/>
    <property type="match status" value="1"/>
</dbReference>
<evidence type="ECO:0000256" key="8">
    <source>
        <dbReference type="ARBA" id="ARBA00022741"/>
    </source>
</evidence>
<dbReference type="PROSITE" id="PS00627">
    <property type="entry name" value="GHMP_KINASES_ATP"/>
    <property type="match status" value="1"/>
</dbReference>
<comment type="function">
    <text evidence="12 13">Catalyzes the ATP-dependent phosphorylation of L-homoserine to L-homoserine phosphate.</text>
</comment>
<reference evidence="16" key="2">
    <citation type="journal article" date="2021" name="PeerJ">
        <title>Extensive microbial diversity within the chicken gut microbiome revealed by metagenomics and culture.</title>
        <authorList>
            <person name="Gilroy R."/>
            <person name="Ravi A."/>
            <person name="Getino M."/>
            <person name="Pursley I."/>
            <person name="Horton D.L."/>
            <person name="Alikhan N.F."/>
            <person name="Baker D."/>
            <person name="Gharbi K."/>
            <person name="Hall N."/>
            <person name="Watson M."/>
            <person name="Adriaenssens E.M."/>
            <person name="Foster-Nyarko E."/>
            <person name="Jarju S."/>
            <person name="Secka A."/>
            <person name="Antonio M."/>
            <person name="Oren A."/>
            <person name="Chaudhuri R.R."/>
            <person name="La Ragione R."/>
            <person name="Hildebrand F."/>
            <person name="Pallen M.J."/>
        </authorList>
    </citation>
    <scope>NUCLEOTIDE SEQUENCE</scope>
    <source>
        <strain evidence="16">CHK181-108</strain>
    </source>
</reference>
<comment type="pathway">
    <text evidence="1 13">Amino-acid biosynthesis; L-threonine biosynthesis; L-threonine from L-aspartate: step 4/5.</text>
</comment>
<dbReference type="AlphaFoldDB" id="A0A9D1H5K2"/>
<dbReference type="SUPFAM" id="SSF54211">
    <property type="entry name" value="Ribosomal protein S5 domain 2-like"/>
    <property type="match status" value="1"/>
</dbReference>
<evidence type="ECO:0000256" key="1">
    <source>
        <dbReference type="ARBA" id="ARBA00005015"/>
    </source>
</evidence>
<evidence type="ECO:0000259" key="15">
    <source>
        <dbReference type="Pfam" id="PF08544"/>
    </source>
</evidence>
<feature type="domain" description="GHMP kinase N-terminal" evidence="14">
    <location>
        <begin position="56"/>
        <end position="138"/>
    </location>
</feature>
<proteinExistence type="inferred from homology"/>
<dbReference type="Gene3D" id="3.30.70.890">
    <property type="entry name" value="GHMP kinase, C-terminal domain"/>
    <property type="match status" value="1"/>
</dbReference>
<sequence length="303" mass="33482">MVKVRVPATSANMGAGFDTLGIALNLYNRIEAEEIPSGLDIRVLNSAERIPLDERNLIYRAMNIVFNEVRYKPTGLLITQNSDIPMTRGLGSSSACIIGGMLAANVISGRRLPYSRIAELAAKMEGHPDNVGPALYGGFCVSLMTKHRTIVHSTKIRPHIKFAVMIPDYYVATRKSREVLPETVPFEDAVFNISHASILQAALISGDTSQLKIGVQDRLHQPYRRSCIDGFDEIFKKTYDAGSLGTYLSGSGPTVLSFLDGNYNKFKSEMESFFEANSHQWTCKILDIDNVGAVVSERCRRNS</sequence>
<name>A0A9D1H5K2_9FIRM</name>
<dbReference type="GO" id="GO:0009088">
    <property type="term" value="P:threonine biosynthetic process"/>
    <property type="evidence" value="ECO:0007669"/>
    <property type="project" value="UniProtKB-UniRule"/>
</dbReference>
<keyword evidence="10 13" id="KW-0067">ATP-binding</keyword>
<reference evidence="16" key="1">
    <citation type="submission" date="2020-10" db="EMBL/GenBank/DDBJ databases">
        <authorList>
            <person name="Gilroy R."/>
        </authorList>
    </citation>
    <scope>NUCLEOTIDE SEQUENCE</scope>
    <source>
        <strain evidence="16">CHK181-108</strain>
    </source>
</reference>
<dbReference type="Pfam" id="PF00288">
    <property type="entry name" value="GHMP_kinases_N"/>
    <property type="match status" value="1"/>
</dbReference>
<evidence type="ECO:0000256" key="9">
    <source>
        <dbReference type="ARBA" id="ARBA00022777"/>
    </source>
</evidence>
<evidence type="ECO:0000256" key="13">
    <source>
        <dbReference type="HAMAP-Rule" id="MF_00384"/>
    </source>
</evidence>
<gene>
    <name evidence="13" type="primary">thrB</name>
    <name evidence="16" type="ORF">IAA60_08175</name>
</gene>
<dbReference type="Gene3D" id="3.30.230.10">
    <property type="match status" value="1"/>
</dbReference>
<evidence type="ECO:0000256" key="3">
    <source>
        <dbReference type="ARBA" id="ARBA00012078"/>
    </source>
</evidence>
<dbReference type="GO" id="GO:0004413">
    <property type="term" value="F:homoserine kinase activity"/>
    <property type="evidence" value="ECO:0007669"/>
    <property type="project" value="UniProtKB-UniRule"/>
</dbReference>
<accession>A0A9D1H5K2</accession>
<dbReference type="GO" id="GO:0005737">
    <property type="term" value="C:cytoplasm"/>
    <property type="evidence" value="ECO:0007669"/>
    <property type="project" value="UniProtKB-SubCell"/>
</dbReference>